<reference evidence="8" key="1">
    <citation type="submission" date="2022-12" db="EMBL/GenBank/DDBJ databases">
        <authorList>
            <person name="Brejova B."/>
        </authorList>
    </citation>
    <scope>NUCLEOTIDE SEQUENCE</scope>
</reference>
<dbReference type="GO" id="GO:0005739">
    <property type="term" value="C:mitochondrion"/>
    <property type="evidence" value="ECO:0007669"/>
    <property type="project" value="UniProtKB-SubCell"/>
</dbReference>
<evidence type="ECO:0000256" key="1">
    <source>
        <dbReference type="ARBA" id="ARBA00002412"/>
    </source>
</evidence>
<protein>
    <recommendedName>
        <fullName evidence="5">ATPase expression protein 2, mitochondrial</fullName>
    </recommendedName>
</protein>
<proteinExistence type="inferred from homology"/>
<gene>
    <name evidence="8" type="ORF">CANVERA_P2663</name>
</gene>
<name>A0A9W4TVG5_9ASCO</name>
<dbReference type="OrthoDB" id="4077974at2759"/>
<comment type="subcellular location">
    <subcellularLocation>
        <location evidence="2">Mitochondrion</location>
    </subcellularLocation>
</comment>
<evidence type="ECO:0000256" key="4">
    <source>
        <dbReference type="ARBA" id="ARBA00011657"/>
    </source>
</evidence>
<evidence type="ECO:0000256" key="7">
    <source>
        <dbReference type="ARBA" id="ARBA00023128"/>
    </source>
</evidence>
<dbReference type="InterPro" id="IPR024319">
    <property type="entry name" value="ATPase_expression_mit"/>
</dbReference>
<sequence length="638" mass="75978">MLIQRGNNGIKLIEKVVKTNSNYSSCSVSLNNEDISTTISEASTNILINQKTRSTTAYPKIQQYVSNLPSTKLTESYNISSINCSKISKSENNELKIKQEIIKLAENYDFKNLCVVFNAWSESNLDAMIGTLGRSQISYYLNLIISNYKKNLIANYKISPVLKSLNRVKLQKSIDKNLPITHKEVRDNIRKIYNRLIFNDDSHLYDKSKKFKEVQNLLISDYENLIEFELNNFKPDLASFWLKKFQKQYNQDQITSKLWELIMKLENLGDFRIWDIYPNRELSDLRINNKFCYYRNNKTFLDINCIPNKSDLSLDFHISVVYYFGYTKQLKNLFSYLEIILGINSQGERTGTILDSTHKLFPDVKFLIALFQSLILNLEFYQTINFINKFQNLYNINPTMYEKCKIYEMIFKWANLKTHFIESKALKYYCKEIGMDQSISPNSLKDAQNNINFDYEGYLQFIEKLKQERIETFKQCWNLIKNDDEFPFSSLIYKTYIDYYLKEQEVENINESDYYEIMRNLQLKYEKYFIDSQSFTSNSSIRIDKQIITIYTEILKDFIEIKFKQFKFGQIIPLINEWSLDDEMIMELKSWIQKENLIRTYKLQLEQKRTEFINSLQKYDNDDYDDNDKNDEKLLNLI</sequence>
<comment type="similarity">
    <text evidence="3">Belongs to the AEP2 family.</text>
</comment>
<comment type="subunit">
    <text evidence="4">Binds to the 5'UTR of the OLI1 mRNA.</text>
</comment>
<comment type="function">
    <text evidence="1">Required for translation of the mitochondrial OLI1 transcript coding for the mitochondrial ATP synthase subunit 9.</text>
</comment>
<evidence type="ECO:0000256" key="3">
    <source>
        <dbReference type="ARBA" id="ARBA00009790"/>
    </source>
</evidence>
<dbReference type="Proteomes" id="UP001152885">
    <property type="component" value="Unassembled WGS sequence"/>
</dbReference>
<evidence type="ECO:0000313" key="8">
    <source>
        <dbReference type="EMBL" id="CAI5758150.1"/>
    </source>
</evidence>
<evidence type="ECO:0000256" key="2">
    <source>
        <dbReference type="ARBA" id="ARBA00004173"/>
    </source>
</evidence>
<accession>A0A9W4TVG5</accession>
<dbReference type="AlphaFoldDB" id="A0A9W4TVG5"/>
<comment type="caution">
    <text evidence="8">The sequence shown here is derived from an EMBL/GenBank/DDBJ whole genome shotgun (WGS) entry which is preliminary data.</text>
</comment>
<dbReference type="EMBL" id="CANTUO010000002">
    <property type="protein sequence ID" value="CAI5758150.1"/>
    <property type="molecule type" value="Genomic_DNA"/>
</dbReference>
<evidence type="ECO:0000256" key="5">
    <source>
        <dbReference type="ARBA" id="ARBA00019258"/>
    </source>
</evidence>
<keyword evidence="7" id="KW-0496">Mitochondrion</keyword>
<keyword evidence="6" id="KW-0809">Transit peptide</keyword>
<organism evidence="8 9">
    <name type="scientific">Candida verbasci</name>
    <dbReference type="NCBI Taxonomy" id="1227364"/>
    <lineage>
        <taxon>Eukaryota</taxon>
        <taxon>Fungi</taxon>
        <taxon>Dikarya</taxon>
        <taxon>Ascomycota</taxon>
        <taxon>Saccharomycotina</taxon>
        <taxon>Pichiomycetes</taxon>
        <taxon>Debaryomycetaceae</taxon>
        <taxon>Candida/Lodderomyces clade</taxon>
        <taxon>Candida</taxon>
    </lineage>
</organism>
<keyword evidence="9" id="KW-1185">Reference proteome</keyword>
<dbReference type="Pfam" id="PF12921">
    <property type="entry name" value="ATP13"/>
    <property type="match status" value="1"/>
</dbReference>
<evidence type="ECO:0000256" key="6">
    <source>
        <dbReference type="ARBA" id="ARBA00022946"/>
    </source>
</evidence>
<evidence type="ECO:0000313" key="9">
    <source>
        <dbReference type="Proteomes" id="UP001152885"/>
    </source>
</evidence>